<dbReference type="Proteomes" id="UP000182977">
    <property type="component" value="Chromosome I"/>
</dbReference>
<organism evidence="2 3">
    <name type="scientific">Jiangella alkaliphila</name>
    <dbReference type="NCBI Taxonomy" id="419479"/>
    <lineage>
        <taxon>Bacteria</taxon>
        <taxon>Bacillati</taxon>
        <taxon>Actinomycetota</taxon>
        <taxon>Actinomycetes</taxon>
        <taxon>Jiangellales</taxon>
        <taxon>Jiangellaceae</taxon>
        <taxon>Jiangella</taxon>
    </lineage>
</organism>
<reference evidence="3" key="1">
    <citation type="submission" date="2016-10" db="EMBL/GenBank/DDBJ databases">
        <authorList>
            <person name="Varghese N."/>
            <person name="Submissions S."/>
        </authorList>
    </citation>
    <scope>NUCLEOTIDE SEQUENCE [LARGE SCALE GENOMIC DNA]</scope>
    <source>
        <strain evidence="3">DSM 45079</strain>
    </source>
</reference>
<accession>A0A1H2L1S6</accession>
<dbReference type="EMBL" id="LT629791">
    <property type="protein sequence ID" value="SDU74879.1"/>
    <property type="molecule type" value="Genomic_DNA"/>
</dbReference>
<protein>
    <submittedName>
        <fullName evidence="2">Uncharacterized protein</fullName>
    </submittedName>
</protein>
<feature type="compositionally biased region" description="Polar residues" evidence="1">
    <location>
        <begin position="124"/>
        <end position="134"/>
    </location>
</feature>
<proteinExistence type="predicted"/>
<evidence type="ECO:0000313" key="3">
    <source>
        <dbReference type="Proteomes" id="UP000182977"/>
    </source>
</evidence>
<evidence type="ECO:0000313" key="2">
    <source>
        <dbReference type="EMBL" id="SDU74879.1"/>
    </source>
</evidence>
<keyword evidence="3" id="KW-1185">Reference proteome</keyword>
<sequence length="134" mass="14624">MATYAVDSNRQMMTATGVVNSVHEWEDTPDGRRQSERQALDEETRMPLWAVEVNYRTMSFDRELTARALVTVPAPSKPEIADYSPIEFGDLMASPRATKAGQLVEAWRAGGIASHTPPRKDAGKTTSGSGDKAA</sequence>
<gene>
    <name evidence="2" type="ORF">SAMN04488563_4834</name>
</gene>
<dbReference type="STRING" id="419479.SAMN04488563_4834"/>
<name>A0A1H2L1S6_9ACTN</name>
<evidence type="ECO:0000256" key="1">
    <source>
        <dbReference type="SAM" id="MobiDB-lite"/>
    </source>
</evidence>
<dbReference type="RefSeq" id="WP_157524287.1">
    <property type="nucleotide sequence ID" value="NZ_LT629791.1"/>
</dbReference>
<dbReference type="AlphaFoldDB" id="A0A1H2L1S6"/>
<feature type="region of interest" description="Disordered" evidence="1">
    <location>
        <begin position="110"/>
        <end position="134"/>
    </location>
</feature>